<feature type="transmembrane region" description="Helical" evidence="1">
    <location>
        <begin position="158"/>
        <end position="191"/>
    </location>
</feature>
<dbReference type="AlphaFoldDB" id="A0A974NL78"/>
<name>A0A974NL78_PERPY</name>
<gene>
    <name evidence="2" type="ORF">I6J18_20540</name>
</gene>
<dbReference type="EMBL" id="CP068053">
    <property type="protein sequence ID" value="QQS99941.1"/>
    <property type="molecule type" value="Genomic_DNA"/>
</dbReference>
<feature type="transmembrane region" description="Helical" evidence="1">
    <location>
        <begin position="29"/>
        <end position="47"/>
    </location>
</feature>
<sequence>MNVFKQLIVSLYSPKDIAATRHQGIGKTILFVFLLSLISIIPSAIYFSNMVTTGVEAAEDMLSSGMPDFEIKNGTLTVESNEPYIQQKDDFTIFLDGTGEMTSTDVELQTQNGFALLKNELVFVADGQSQVSPYSVMEGLAVNKQDFQGLVDSVDASLVIAIPLVVLMIYLFSSAVLFIKVTLFAVFGLLFKNSLQRTLGYRHLWRICAYCITLPTIFFTIMAAFQATVPFGSFISWFVTFLMMYMAIKEVPPEKEIIS</sequence>
<feature type="transmembrane region" description="Helical" evidence="1">
    <location>
        <begin position="203"/>
        <end position="225"/>
    </location>
</feature>
<keyword evidence="1" id="KW-1133">Transmembrane helix</keyword>
<evidence type="ECO:0000313" key="3">
    <source>
        <dbReference type="Proteomes" id="UP000595254"/>
    </source>
</evidence>
<keyword evidence="1" id="KW-0812">Transmembrane</keyword>
<dbReference type="RefSeq" id="WP_040374263.1">
    <property type="nucleotide sequence ID" value="NZ_CP068053.1"/>
</dbReference>
<keyword evidence="3" id="KW-1185">Reference proteome</keyword>
<reference evidence="2 3" key="1">
    <citation type="submission" date="2021-01" db="EMBL/GenBank/DDBJ databases">
        <title>FDA dAtabase for Regulatory Grade micrObial Sequences (FDA-ARGOS): Supporting development and validation of Infectious Disease Dx tests.</title>
        <authorList>
            <person name="Nelson B."/>
            <person name="Plummer A."/>
            <person name="Tallon L."/>
            <person name="Sadzewicz L."/>
            <person name="Zhao X."/>
            <person name="Boylan J."/>
            <person name="Ott S."/>
            <person name="Bowen H."/>
            <person name="Vavikolanu K."/>
            <person name="Mehta A."/>
            <person name="Aluvathingal J."/>
            <person name="Nadendla S."/>
            <person name="Myers T."/>
            <person name="Yan Y."/>
            <person name="Sichtig H."/>
        </authorList>
    </citation>
    <scope>NUCLEOTIDE SEQUENCE [LARGE SCALE GENOMIC DNA]</scope>
    <source>
        <strain evidence="2 3">FDAARGOS_1161</strain>
    </source>
</reference>
<accession>A0A974NL78</accession>
<evidence type="ECO:0000313" key="2">
    <source>
        <dbReference type="EMBL" id="QQS99941.1"/>
    </source>
</evidence>
<keyword evidence="1" id="KW-0472">Membrane</keyword>
<organism evidence="2 3">
    <name type="scientific">Peribacillus psychrosaccharolyticus</name>
    <name type="common">Bacillus psychrosaccharolyticus</name>
    <dbReference type="NCBI Taxonomy" id="1407"/>
    <lineage>
        <taxon>Bacteria</taxon>
        <taxon>Bacillati</taxon>
        <taxon>Bacillota</taxon>
        <taxon>Bacilli</taxon>
        <taxon>Bacillales</taxon>
        <taxon>Bacillaceae</taxon>
        <taxon>Peribacillus</taxon>
    </lineage>
</organism>
<dbReference type="Pfam" id="PF06691">
    <property type="entry name" value="DUF1189"/>
    <property type="match status" value="1"/>
</dbReference>
<protein>
    <submittedName>
        <fullName evidence="2">DUF1189 domain-containing protein</fullName>
    </submittedName>
</protein>
<dbReference type="KEGG" id="ppsr:I6J18_20540"/>
<feature type="transmembrane region" description="Helical" evidence="1">
    <location>
        <begin position="231"/>
        <end position="248"/>
    </location>
</feature>
<proteinExistence type="predicted"/>
<dbReference type="InterPro" id="IPR009574">
    <property type="entry name" value="DUF1189"/>
</dbReference>
<dbReference type="Proteomes" id="UP000595254">
    <property type="component" value="Chromosome"/>
</dbReference>
<evidence type="ECO:0000256" key="1">
    <source>
        <dbReference type="SAM" id="Phobius"/>
    </source>
</evidence>